<protein>
    <submittedName>
        <fullName evidence="2">Uncharacterized protein</fullName>
    </submittedName>
</protein>
<evidence type="ECO:0000313" key="3">
    <source>
        <dbReference type="Proteomes" id="UP000298138"/>
    </source>
</evidence>
<feature type="region of interest" description="Disordered" evidence="1">
    <location>
        <begin position="1"/>
        <end position="30"/>
    </location>
</feature>
<dbReference type="InParanoid" id="A0A4V3SJ56"/>
<dbReference type="Proteomes" id="UP000298138">
    <property type="component" value="Unassembled WGS sequence"/>
</dbReference>
<feature type="compositionally biased region" description="Polar residues" evidence="1">
    <location>
        <begin position="18"/>
        <end position="30"/>
    </location>
</feature>
<organism evidence="2 3">
    <name type="scientific">Ascodesmis nigricans</name>
    <dbReference type="NCBI Taxonomy" id="341454"/>
    <lineage>
        <taxon>Eukaryota</taxon>
        <taxon>Fungi</taxon>
        <taxon>Dikarya</taxon>
        <taxon>Ascomycota</taxon>
        <taxon>Pezizomycotina</taxon>
        <taxon>Pezizomycetes</taxon>
        <taxon>Pezizales</taxon>
        <taxon>Ascodesmidaceae</taxon>
        <taxon>Ascodesmis</taxon>
    </lineage>
</organism>
<proteinExistence type="predicted"/>
<dbReference type="EMBL" id="ML220114">
    <property type="protein sequence ID" value="TGZ82705.1"/>
    <property type="molecule type" value="Genomic_DNA"/>
</dbReference>
<gene>
    <name evidence="2" type="ORF">EX30DRAFT_138922</name>
</gene>
<keyword evidence="3" id="KW-1185">Reference proteome</keyword>
<name>A0A4V3SJ56_9PEZI</name>
<evidence type="ECO:0000256" key="1">
    <source>
        <dbReference type="SAM" id="MobiDB-lite"/>
    </source>
</evidence>
<dbReference type="AlphaFoldDB" id="A0A4V3SJ56"/>
<reference evidence="2 3" key="1">
    <citation type="submission" date="2019-04" db="EMBL/GenBank/DDBJ databases">
        <title>Comparative genomics and transcriptomics to analyze fruiting body development in filamentous ascomycetes.</title>
        <authorList>
            <consortium name="DOE Joint Genome Institute"/>
            <person name="Lutkenhaus R."/>
            <person name="Traeger S."/>
            <person name="Breuer J."/>
            <person name="Kuo A."/>
            <person name="Lipzen A."/>
            <person name="Pangilinan J."/>
            <person name="Dilworth D."/>
            <person name="Sandor L."/>
            <person name="Poggeler S."/>
            <person name="Barry K."/>
            <person name="Grigoriev I.V."/>
            <person name="Nowrousian M."/>
        </authorList>
    </citation>
    <scope>NUCLEOTIDE SEQUENCE [LARGE SCALE GENOMIC DNA]</scope>
    <source>
        <strain evidence="2 3">CBS 389.68</strain>
    </source>
</reference>
<feature type="compositionally biased region" description="Low complexity" evidence="1">
    <location>
        <begin position="1"/>
        <end position="17"/>
    </location>
</feature>
<accession>A0A4V3SJ56</accession>
<evidence type="ECO:0000313" key="2">
    <source>
        <dbReference type="EMBL" id="TGZ82705.1"/>
    </source>
</evidence>
<sequence>MQPRVSSYKSNGGSLSSQPSPNRGLSQGSASVSCCDRLHFTLKHFMIFWAALEHGRVRCLKTYRILLWPPSTGRLTLLVRATHPKTTTKMHARLVHTCIKVNWFQSTRGGLVLEEN</sequence>
<dbReference type="PROSITE" id="PS51257">
    <property type="entry name" value="PROKAR_LIPOPROTEIN"/>
    <property type="match status" value="1"/>
</dbReference>